<comment type="subcellular location">
    <subcellularLocation>
        <location evidence="1">Cell membrane</location>
        <topology evidence="1">Multi-pass membrane protein</topology>
    </subcellularLocation>
</comment>
<keyword evidence="11" id="KW-1185">Reference proteome</keyword>
<keyword evidence="3" id="KW-0813">Transport</keyword>
<feature type="transmembrane region" description="Helical" evidence="8">
    <location>
        <begin position="88"/>
        <end position="121"/>
    </location>
</feature>
<evidence type="ECO:0000256" key="2">
    <source>
        <dbReference type="ARBA" id="ARBA00009843"/>
    </source>
</evidence>
<evidence type="ECO:0000256" key="5">
    <source>
        <dbReference type="ARBA" id="ARBA00022692"/>
    </source>
</evidence>
<comment type="similarity">
    <text evidence="2">Belongs to the CitM (TC 2.A.11) transporter family.</text>
</comment>
<reference evidence="11" key="1">
    <citation type="submission" date="2016-10" db="EMBL/GenBank/DDBJ databases">
        <title>The complete genome sequence of the rumen bacterium Butyrivibrio hungatei MB2003.</title>
        <authorList>
            <person name="Palevich N."/>
            <person name="Kelly W.J."/>
            <person name="Leahy S.C."/>
            <person name="Altermann E."/>
            <person name="Rakonjac J."/>
            <person name="Attwood G.T."/>
        </authorList>
    </citation>
    <scope>NUCLEOTIDE SEQUENCE [LARGE SCALE GENOMIC DNA]</scope>
    <source>
        <strain evidence="11">MB2003</strain>
    </source>
</reference>
<protein>
    <submittedName>
        <fullName evidence="10">Transporter divalent anion:Na+ symporter family</fullName>
    </submittedName>
</protein>
<feature type="transmembrane region" description="Helical" evidence="8">
    <location>
        <begin position="342"/>
        <end position="361"/>
    </location>
</feature>
<keyword evidence="4" id="KW-1003">Cell membrane</keyword>
<feature type="transmembrane region" description="Helical" evidence="8">
    <location>
        <begin position="24"/>
        <end position="42"/>
    </location>
</feature>
<dbReference type="GO" id="GO:0015105">
    <property type="term" value="F:arsenite transmembrane transporter activity"/>
    <property type="evidence" value="ECO:0007669"/>
    <property type="project" value="InterPro"/>
</dbReference>
<proteinExistence type="inferred from homology"/>
<gene>
    <name evidence="10" type="ORF">bhn_I2260</name>
</gene>
<evidence type="ECO:0000256" key="1">
    <source>
        <dbReference type="ARBA" id="ARBA00004651"/>
    </source>
</evidence>
<evidence type="ECO:0000259" key="9">
    <source>
        <dbReference type="Pfam" id="PF03600"/>
    </source>
</evidence>
<dbReference type="KEGG" id="bhu:bhn_I2260"/>
<feature type="transmembrane region" description="Helical" evidence="8">
    <location>
        <begin position="49"/>
        <end position="68"/>
    </location>
</feature>
<feature type="transmembrane region" description="Helical" evidence="8">
    <location>
        <begin position="214"/>
        <end position="233"/>
    </location>
</feature>
<keyword evidence="5 8" id="KW-0812">Transmembrane</keyword>
<feature type="transmembrane region" description="Helical" evidence="8">
    <location>
        <begin position="239"/>
        <end position="258"/>
    </location>
</feature>
<evidence type="ECO:0000256" key="4">
    <source>
        <dbReference type="ARBA" id="ARBA00022475"/>
    </source>
</evidence>
<dbReference type="GO" id="GO:0005886">
    <property type="term" value="C:plasma membrane"/>
    <property type="evidence" value="ECO:0007669"/>
    <property type="project" value="UniProtKB-SubCell"/>
</dbReference>
<sequence>MKTLAIILFITMYVFLIALPKRRAIVALCTAAIFVITGILPVTEVFSAVDWNILMMLFGTMVIVDYFIESKMPNLIADKILELAPNVMWVTIFMSLFAGIISAFIDNVATLLMVAPVGLAICKKLKISPVSMIICIAVSSNLQGAATLVGDTTSIMLAGAAKMDFNDFFWMQGKPGMFFAVELGALATVPIMMVMFRKDKEPVKSDEHTEVTDYIPTITMLGHVVFLIVASFFPNKPEITNGVICMVWGIINIVWEIIASKSTDSMWHSLKAIDYDTMLLLSGLFCVIAGITNVGLIDDIAQLMASAGKGNVFLLYTVIVFGSVAVSAFIDNIPYVATMLPVLSSLAAVMTVNPLLLYFGLLVGATLGGNLTPIGASANIAGVGMLRKEGYEVSFGDFMKIGVPFTMTAVIMGYLFVWVFYA</sequence>
<feature type="domain" description="Citrate transporter-like" evidence="9">
    <location>
        <begin position="13"/>
        <end position="364"/>
    </location>
</feature>
<accession>A0A1D9P479</accession>
<feature type="transmembrane region" description="Helical" evidence="8">
    <location>
        <begin position="177"/>
        <end position="194"/>
    </location>
</feature>
<dbReference type="EMBL" id="CP017831">
    <property type="protein sequence ID" value="AOZ97293.1"/>
    <property type="molecule type" value="Genomic_DNA"/>
</dbReference>
<feature type="transmembrane region" description="Helical" evidence="8">
    <location>
        <begin position="312"/>
        <end position="330"/>
    </location>
</feature>
<keyword evidence="6 8" id="KW-1133">Transmembrane helix</keyword>
<evidence type="ECO:0000256" key="7">
    <source>
        <dbReference type="ARBA" id="ARBA00023136"/>
    </source>
</evidence>
<dbReference type="Pfam" id="PF03600">
    <property type="entry name" value="CitMHS"/>
    <property type="match status" value="1"/>
</dbReference>
<evidence type="ECO:0000313" key="10">
    <source>
        <dbReference type="EMBL" id="AOZ97293.1"/>
    </source>
</evidence>
<evidence type="ECO:0000256" key="3">
    <source>
        <dbReference type="ARBA" id="ARBA00022448"/>
    </source>
</evidence>
<organism evidence="10 11">
    <name type="scientific">Butyrivibrio hungatei</name>
    <dbReference type="NCBI Taxonomy" id="185008"/>
    <lineage>
        <taxon>Bacteria</taxon>
        <taxon>Bacillati</taxon>
        <taxon>Bacillota</taxon>
        <taxon>Clostridia</taxon>
        <taxon>Lachnospirales</taxon>
        <taxon>Lachnospiraceae</taxon>
        <taxon>Butyrivibrio</taxon>
    </lineage>
</organism>
<dbReference type="PRINTS" id="PR00758">
    <property type="entry name" value="ARSENICPUMP"/>
</dbReference>
<evidence type="ECO:0000256" key="8">
    <source>
        <dbReference type="SAM" id="Phobius"/>
    </source>
</evidence>
<dbReference type="PANTHER" id="PTHR43568:SF1">
    <property type="entry name" value="P PROTEIN"/>
    <property type="match status" value="1"/>
</dbReference>
<dbReference type="RefSeq" id="WP_071176907.1">
    <property type="nucleotide sequence ID" value="NZ_CP017831.1"/>
</dbReference>
<feature type="transmembrane region" description="Helical" evidence="8">
    <location>
        <begin position="398"/>
        <end position="421"/>
    </location>
</feature>
<dbReference type="InterPro" id="IPR051475">
    <property type="entry name" value="Diverse_Ion_Transporter"/>
</dbReference>
<dbReference type="Proteomes" id="UP000179284">
    <property type="component" value="Chromosome I"/>
</dbReference>
<dbReference type="OrthoDB" id="9765532at2"/>
<dbReference type="PANTHER" id="PTHR43568">
    <property type="entry name" value="P PROTEIN"/>
    <property type="match status" value="1"/>
</dbReference>
<dbReference type="InterPro" id="IPR004680">
    <property type="entry name" value="Cit_transptr-like_dom"/>
</dbReference>
<feature type="transmembrane region" description="Helical" evidence="8">
    <location>
        <begin position="279"/>
        <end position="297"/>
    </location>
</feature>
<evidence type="ECO:0000313" key="11">
    <source>
        <dbReference type="Proteomes" id="UP000179284"/>
    </source>
</evidence>
<evidence type="ECO:0000256" key="6">
    <source>
        <dbReference type="ARBA" id="ARBA00022989"/>
    </source>
</evidence>
<dbReference type="InterPro" id="IPR000802">
    <property type="entry name" value="Arsenical_pump_ArsB"/>
</dbReference>
<dbReference type="AlphaFoldDB" id="A0A1D9P479"/>
<keyword evidence="7 8" id="KW-0472">Membrane</keyword>
<name>A0A1D9P479_9FIRM</name>
<feature type="transmembrane region" description="Helical" evidence="8">
    <location>
        <begin position="367"/>
        <end position="386"/>
    </location>
</feature>